<protein>
    <submittedName>
        <fullName evidence="1">Uncharacterized protein</fullName>
    </submittedName>
</protein>
<dbReference type="Proteomes" id="UP000245626">
    <property type="component" value="Unassembled WGS sequence"/>
</dbReference>
<evidence type="ECO:0000313" key="1">
    <source>
        <dbReference type="EMBL" id="PWN50371.1"/>
    </source>
</evidence>
<proteinExistence type="predicted"/>
<reference evidence="1 2" key="1">
    <citation type="journal article" date="2018" name="Mol. Biol. Evol.">
        <title>Broad Genomic Sampling Reveals a Smut Pathogenic Ancestry of the Fungal Clade Ustilaginomycotina.</title>
        <authorList>
            <person name="Kijpornyongpan T."/>
            <person name="Mondo S.J."/>
            <person name="Barry K."/>
            <person name="Sandor L."/>
            <person name="Lee J."/>
            <person name="Lipzen A."/>
            <person name="Pangilinan J."/>
            <person name="LaButti K."/>
            <person name="Hainaut M."/>
            <person name="Henrissat B."/>
            <person name="Grigoriev I.V."/>
            <person name="Spatafora J.W."/>
            <person name="Aime M.C."/>
        </authorList>
    </citation>
    <scope>NUCLEOTIDE SEQUENCE [LARGE SCALE GENOMIC DNA]</scope>
    <source>
        <strain evidence="1 2">SA 807</strain>
    </source>
</reference>
<accession>A0ACD0NX66</accession>
<name>A0ACD0NX66_9BASI</name>
<sequence length="144" mass="15944">MEPDPIRTQIPSSLLALLSTPTHSSSNLRCLSSLLPPPSSIPTFSCAFRSPSLESFHETRTSFGSPERRTTLSFPPSILAFSFPSRPSSRQPLPFPSSHSDSRLHSSSIRFAFTVPFPFRYPPLATIQRQNPKHPSQLVAPTQN</sequence>
<keyword evidence="2" id="KW-1185">Reference proteome</keyword>
<organism evidence="1 2">
    <name type="scientific">Violaceomyces palustris</name>
    <dbReference type="NCBI Taxonomy" id="1673888"/>
    <lineage>
        <taxon>Eukaryota</taxon>
        <taxon>Fungi</taxon>
        <taxon>Dikarya</taxon>
        <taxon>Basidiomycota</taxon>
        <taxon>Ustilaginomycotina</taxon>
        <taxon>Ustilaginomycetes</taxon>
        <taxon>Violaceomycetales</taxon>
        <taxon>Violaceomycetaceae</taxon>
        <taxon>Violaceomyces</taxon>
    </lineage>
</organism>
<evidence type="ECO:0000313" key="2">
    <source>
        <dbReference type="Proteomes" id="UP000245626"/>
    </source>
</evidence>
<dbReference type="EMBL" id="KZ819939">
    <property type="protein sequence ID" value="PWN50371.1"/>
    <property type="molecule type" value="Genomic_DNA"/>
</dbReference>
<gene>
    <name evidence="1" type="ORF">IE53DRAFT_98579</name>
</gene>